<feature type="transmembrane region" description="Helical" evidence="1">
    <location>
        <begin position="31"/>
        <end position="51"/>
    </location>
</feature>
<feature type="transmembrane region" description="Helical" evidence="1">
    <location>
        <begin position="160"/>
        <end position="179"/>
    </location>
</feature>
<reference evidence="2 3" key="2">
    <citation type="submission" date="2018-08" db="EMBL/GenBank/DDBJ databases">
        <title>Streptomyces kandeliansis sp. nov., an endophytic bacterium isolated from mangrove plant.</title>
        <authorList>
            <person name="Wang R."/>
        </authorList>
    </citation>
    <scope>NUCLEOTIDE SEQUENCE [LARGE SCALE GENOMIC DNA]</scope>
    <source>
        <strain evidence="3">H14(2018)</strain>
    </source>
</reference>
<accession>A0A6N3JYN1</accession>
<organism evidence="2 3">
    <name type="scientific">Micromonospora aurantiaca</name>
    <name type="common">nom. illeg.</name>
    <dbReference type="NCBI Taxonomy" id="47850"/>
    <lineage>
        <taxon>Bacteria</taxon>
        <taxon>Bacillati</taxon>
        <taxon>Actinomycetota</taxon>
        <taxon>Actinomycetes</taxon>
        <taxon>Micromonosporales</taxon>
        <taxon>Micromonosporaceae</taxon>
        <taxon>Micromonospora</taxon>
    </lineage>
</organism>
<gene>
    <name evidence="2" type="ORF">DVH21_09125</name>
</gene>
<evidence type="ECO:0000256" key="1">
    <source>
        <dbReference type="SAM" id="Phobius"/>
    </source>
</evidence>
<evidence type="ECO:0000313" key="2">
    <source>
        <dbReference type="EMBL" id="AXH90073.1"/>
    </source>
</evidence>
<feature type="transmembrane region" description="Helical" evidence="1">
    <location>
        <begin position="84"/>
        <end position="104"/>
    </location>
</feature>
<proteinExistence type="predicted"/>
<protein>
    <submittedName>
        <fullName evidence="2">Uncharacterized protein</fullName>
    </submittedName>
</protein>
<reference evidence="2 3" key="1">
    <citation type="submission" date="2018-07" db="EMBL/GenBank/DDBJ databases">
        <authorList>
            <person name="Ye Y."/>
        </authorList>
    </citation>
    <scope>NUCLEOTIDE SEQUENCE [LARGE SCALE GENOMIC DNA]</scope>
    <source>
        <strain evidence="3">H14(2018)</strain>
    </source>
</reference>
<dbReference type="Proteomes" id="UP000253958">
    <property type="component" value="Chromosome"/>
</dbReference>
<feature type="transmembrane region" description="Helical" evidence="1">
    <location>
        <begin position="116"/>
        <end position="140"/>
    </location>
</feature>
<feature type="transmembrane region" description="Helical" evidence="1">
    <location>
        <begin position="218"/>
        <end position="242"/>
    </location>
</feature>
<keyword evidence="1" id="KW-0472">Membrane</keyword>
<dbReference type="EMBL" id="CP031263">
    <property type="protein sequence ID" value="AXH90073.1"/>
    <property type="molecule type" value="Genomic_DNA"/>
</dbReference>
<keyword evidence="1" id="KW-0812">Transmembrane</keyword>
<evidence type="ECO:0000313" key="3">
    <source>
        <dbReference type="Proteomes" id="UP000253958"/>
    </source>
</evidence>
<sequence length="250" mass="26447">MPSESPREDDAQELLASMTTLRRQARAARQAYWLPLLLFGVLIAAAAPLYVESAEPPALRAGPDGPVLTGLGGGFLEKSTALGWYWLAALVGGYLAGLAWYRWHGRRAGVQTPTRAYVIAGIAGTLVGLALPVVLEFLLFNTSAPVSGGTSWLTGPLLGLANRGMLPHLVIAVGLAVLAHLERSRSLWVVVGLYTVVLVAVNAWFQVSDLQPGDLTRFSFMLAAMLPAPVLLIGGGLTLAAAKKQHNGYA</sequence>
<keyword evidence="1" id="KW-1133">Transmembrane helix</keyword>
<name>A0A6N3JYN1_9ACTN</name>
<dbReference type="RefSeq" id="WP_114919246.1">
    <property type="nucleotide sequence ID" value="NZ_CP031263.1"/>
</dbReference>
<dbReference type="AlphaFoldDB" id="A0A6N3JYN1"/>
<feature type="transmembrane region" description="Helical" evidence="1">
    <location>
        <begin position="186"/>
        <end position="206"/>
    </location>
</feature>